<evidence type="ECO:0000256" key="1">
    <source>
        <dbReference type="ARBA" id="ARBA00023125"/>
    </source>
</evidence>
<gene>
    <name evidence="4" type="ORF">METZ01_LOCUS334073</name>
</gene>
<dbReference type="InterPro" id="IPR013762">
    <property type="entry name" value="Integrase-like_cat_sf"/>
</dbReference>
<dbReference type="AlphaFoldDB" id="A0A382Q6L3"/>
<dbReference type="PANTHER" id="PTHR30349:SF41">
    <property type="entry name" value="INTEGRASE_RECOMBINASE PROTEIN MJ0367-RELATED"/>
    <property type="match status" value="1"/>
</dbReference>
<evidence type="ECO:0000256" key="2">
    <source>
        <dbReference type="ARBA" id="ARBA00023172"/>
    </source>
</evidence>
<dbReference type="PROSITE" id="PS51898">
    <property type="entry name" value="TYR_RECOMBINASE"/>
    <property type="match status" value="1"/>
</dbReference>
<proteinExistence type="predicted"/>
<dbReference type="SUPFAM" id="SSF56349">
    <property type="entry name" value="DNA breaking-rejoining enzymes"/>
    <property type="match status" value="1"/>
</dbReference>
<dbReference type="EMBL" id="UINC01112346">
    <property type="protein sequence ID" value="SVC81219.1"/>
    <property type="molecule type" value="Genomic_DNA"/>
</dbReference>
<reference evidence="4" key="1">
    <citation type="submission" date="2018-05" db="EMBL/GenBank/DDBJ databases">
        <authorList>
            <person name="Lanie J.A."/>
            <person name="Ng W.-L."/>
            <person name="Kazmierczak K.M."/>
            <person name="Andrzejewski T.M."/>
            <person name="Davidsen T.M."/>
            <person name="Wayne K.J."/>
            <person name="Tettelin H."/>
            <person name="Glass J.I."/>
            <person name="Rusch D."/>
            <person name="Podicherti R."/>
            <person name="Tsui H.-C.T."/>
            <person name="Winkler M.E."/>
        </authorList>
    </citation>
    <scope>NUCLEOTIDE SEQUENCE</scope>
</reference>
<keyword evidence="1" id="KW-0238">DNA-binding</keyword>
<keyword evidence="2" id="KW-0233">DNA recombination</keyword>
<dbReference type="PANTHER" id="PTHR30349">
    <property type="entry name" value="PHAGE INTEGRASE-RELATED"/>
    <property type="match status" value="1"/>
</dbReference>
<name>A0A382Q6L3_9ZZZZ</name>
<dbReference type="Pfam" id="PF00589">
    <property type="entry name" value="Phage_integrase"/>
    <property type="match status" value="1"/>
</dbReference>
<accession>A0A382Q6L3</accession>
<evidence type="ECO:0000259" key="3">
    <source>
        <dbReference type="PROSITE" id="PS51898"/>
    </source>
</evidence>
<dbReference type="GO" id="GO:0015074">
    <property type="term" value="P:DNA integration"/>
    <property type="evidence" value="ECO:0007669"/>
    <property type="project" value="InterPro"/>
</dbReference>
<dbReference type="InterPro" id="IPR002104">
    <property type="entry name" value="Integrase_catalytic"/>
</dbReference>
<dbReference type="InterPro" id="IPR011010">
    <property type="entry name" value="DNA_brk_join_enz"/>
</dbReference>
<organism evidence="4">
    <name type="scientific">marine metagenome</name>
    <dbReference type="NCBI Taxonomy" id="408172"/>
    <lineage>
        <taxon>unclassified sequences</taxon>
        <taxon>metagenomes</taxon>
        <taxon>ecological metagenomes</taxon>
    </lineage>
</organism>
<feature type="non-terminal residue" evidence="4">
    <location>
        <position position="1"/>
    </location>
</feature>
<feature type="domain" description="Tyr recombinase" evidence="3">
    <location>
        <begin position="30"/>
        <end position="227"/>
    </location>
</feature>
<sequence>VYLSLGFIADRGWTHTVQVPELKNNGKKGARRPYFSIEEYQKLYRHMRTWYNDTNKTSSLEMRELLRDYVLILVNTGMRPGTETYNLKWKQIEEFESNNVKYLRFWVSGKTGQRELIARHNVRRYLDRIKERFKKVKPNDYVFRLRSGKRTYSMNATFEVMLKEADLLTDRRGENRTLYSLRHSYATYQILGGVDYHALSVNMGTSISMLEKHYSHLTPTLAAKELAGKQFPDRP</sequence>
<dbReference type="GO" id="GO:0006310">
    <property type="term" value="P:DNA recombination"/>
    <property type="evidence" value="ECO:0007669"/>
    <property type="project" value="UniProtKB-KW"/>
</dbReference>
<dbReference type="GO" id="GO:0003677">
    <property type="term" value="F:DNA binding"/>
    <property type="evidence" value="ECO:0007669"/>
    <property type="project" value="UniProtKB-KW"/>
</dbReference>
<protein>
    <recommendedName>
        <fullName evidence="3">Tyr recombinase domain-containing protein</fullName>
    </recommendedName>
</protein>
<dbReference type="InterPro" id="IPR050090">
    <property type="entry name" value="Tyrosine_recombinase_XerCD"/>
</dbReference>
<evidence type="ECO:0000313" key="4">
    <source>
        <dbReference type="EMBL" id="SVC81219.1"/>
    </source>
</evidence>
<dbReference type="Gene3D" id="1.10.443.10">
    <property type="entry name" value="Intergrase catalytic core"/>
    <property type="match status" value="1"/>
</dbReference>